<feature type="region of interest" description="Disordered" evidence="19">
    <location>
        <begin position="475"/>
        <end position="495"/>
    </location>
</feature>
<feature type="compositionally biased region" description="Polar residues" evidence="19">
    <location>
        <begin position="942"/>
        <end position="953"/>
    </location>
</feature>
<keyword evidence="9" id="KW-0547">Nucleotide-binding</keyword>
<protein>
    <recommendedName>
        <fullName evidence="15">Mitogen-activated protein kinase kinase kinase dlk-1</fullName>
        <ecNumber evidence="4">2.7.11.25</ecNumber>
    </recommendedName>
    <alternativeName>
        <fullName evidence="17">DAP kinase-like kinase</fullName>
    </alternativeName>
    <alternativeName>
        <fullName evidence="16">Death-associated protein kinase-like kinase</fullName>
    </alternativeName>
</protein>
<dbReference type="GO" id="GO:0016020">
    <property type="term" value="C:membrane"/>
    <property type="evidence" value="ECO:0007669"/>
    <property type="project" value="UniProtKB-SubCell"/>
</dbReference>
<feature type="compositionally biased region" description="Basic and acidic residues" evidence="19">
    <location>
        <begin position="475"/>
        <end position="485"/>
    </location>
</feature>
<evidence type="ECO:0000256" key="11">
    <source>
        <dbReference type="ARBA" id="ARBA00022840"/>
    </source>
</evidence>
<comment type="similarity">
    <text evidence="3">Belongs to the protein kinase superfamily. STE Ser/Thr protein kinase family. MAP kinase kinase kinase subfamily.</text>
</comment>
<evidence type="ECO:0000256" key="16">
    <source>
        <dbReference type="ARBA" id="ARBA00077446"/>
    </source>
</evidence>
<keyword evidence="6" id="KW-0723">Serine/threonine-protein kinase</keyword>
<evidence type="ECO:0000256" key="4">
    <source>
        <dbReference type="ARBA" id="ARBA00012406"/>
    </source>
</evidence>
<evidence type="ECO:0000256" key="5">
    <source>
        <dbReference type="ARBA" id="ARBA00022490"/>
    </source>
</evidence>
<dbReference type="RefSeq" id="XP_034232593.1">
    <property type="nucleotide sequence ID" value="XM_034376702.1"/>
</dbReference>
<dbReference type="KEGG" id="tpal:117640304"/>
<evidence type="ECO:0000256" key="10">
    <source>
        <dbReference type="ARBA" id="ARBA00022777"/>
    </source>
</evidence>
<sequence length="953" mass="105786">MLLPKTTPGSKQAPALPPKDAVITVSMLCIQEEFGQLAIHPSAKLGLDLERGPDPSDLYGYYEREENLAVAVVNGALKEQQGQAQDSSSPEDTIPHCAPMMGPVRGGWMDGILGCLRPVWTMIGKAGHNEMKANQADDWEIPFEWISDLQWLGSGAQGAVFKGNLKNEVIAVKKVREQKETDIRHLRKLNHRNIVQFKGVCTQAPCYCIIMEFCPYGPLYDLLKKGEKIPPTRLVSWSKQIAAGMHYLHQHKIIHRDLKSPNVLIGQDELVKISDFGTSREWNEKSTKMSFAGTVQWMAPEIIRNEPCSEKVDIWSFGVVLWELLTCETPYRDVDSSAVIWGVGSASLHLPIPTTCPSGFRLLVKQCWAAKPRNRPSFKHILLHLEIASIEVLCTPAQEYFNTQATWKEEVREHMSVMKSANNKRPILETELIAKREEELRHAQDIRQHYERKLEKVNSLCTELRVYMNQLEQRERDLSKREKSCPPHKSARNKRSVRPLFCKATERFRQLPSKETSPTSPGLSAISPTPYNSSWEIQEDVKKAPTCIQLNSAAQPECYASSGLPALGAERVARIRKVRHRRSSSSQSSPVKERKNLTVSPNGNAEIPPVASQAMEISESDSSPVCSPQAPIPRVSFPASPAKSSVASNNSSAEGLSCGVVNPLYELDIIRAPLERCLRSSQSEDDVCGPRLPGRPVQLLLRTQSPRSGRSREERVGRCSDESLNGNSCYTCKSTEQASDDDFEVNRNEQLTVRDCSDDDQLETLSRRVSETLNGNRTSTCVSENGNTEVDSGRSTINLGCASGQSSRRSTCTGLPVSSGLEEGWTDDEQEGDSDGATFSLRRKSLARRPIGPGCRRRPVKPFLHSAQLNQLSDEGNTSDRSNLPSSRGSTLESNPDRCLRLSMRSRKNSNIRNGSDGSSRSTSGSESEEEAEEISVRTVESQIQSVSSNPIV</sequence>
<dbReference type="PRINTS" id="PR00109">
    <property type="entry name" value="TYRKINASE"/>
</dbReference>
<evidence type="ECO:0000256" key="9">
    <source>
        <dbReference type="ARBA" id="ARBA00022741"/>
    </source>
</evidence>
<dbReference type="OrthoDB" id="339325at2759"/>
<comment type="catalytic activity">
    <reaction evidence="14">
        <text>L-seryl-[protein] + ATP = O-phospho-L-seryl-[protein] + ADP + H(+)</text>
        <dbReference type="Rhea" id="RHEA:17989"/>
        <dbReference type="Rhea" id="RHEA-COMP:9863"/>
        <dbReference type="Rhea" id="RHEA-COMP:11604"/>
        <dbReference type="ChEBI" id="CHEBI:15378"/>
        <dbReference type="ChEBI" id="CHEBI:29999"/>
        <dbReference type="ChEBI" id="CHEBI:30616"/>
        <dbReference type="ChEBI" id="CHEBI:83421"/>
        <dbReference type="ChEBI" id="CHEBI:456216"/>
        <dbReference type="EC" id="2.7.11.25"/>
    </reaction>
</comment>
<evidence type="ECO:0000256" key="1">
    <source>
        <dbReference type="ARBA" id="ARBA00004370"/>
    </source>
</evidence>
<keyword evidence="21" id="KW-1185">Reference proteome</keyword>
<proteinExistence type="inferred from homology"/>
<feature type="compositionally biased region" description="Polar residues" evidence="19">
    <location>
        <begin position="867"/>
        <end position="894"/>
    </location>
</feature>
<comment type="catalytic activity">
    <reaction evidence="13">
        <text>L-threonyl-[protein] + ATP = O-phospho-L-threonyl-[protein] + ADP + H(+)</text>
        <dbReference type="Rhea" id="RHEA:46608"/>
        <dbReference type="Rhea" id="RHEA-COMP:11060"/>
        <dbReference type="Rhea" id="RHEA-COMP:11605"/>
        <dbReference type="ChEBI" id="CHEBI:15378"/>
        <dbReference type="ChEBI" id="CHEBI:30013"/>
        <dbReference type="ChEBI" id="CHEBI:30616"/>
        <dbReference type="ChEBI" id="CHEBI:61977"/>
        <dbReference type="ChEBI" id="CHEBI:456216"/>
        <dbReference type="EC" id="2.7.11.25"/>
    </reaction>
</comment>
<dbReference type="GO" id="GO:0006950">
    <property type="term" value="P:response to stress"/>
    <property type="evidence" value="ECO:0007669"/>
    <property type="project" value="UniProtKB-ARBA"/>
</dbReference>
<name>A0A6P8XZK5_THRPL</name>
<dbReference type="CDD" id="cd14059">
    <property type="entry name" value="STKc_MAP3K12_13"/>
    <property type="match status" value="1"/>
</dbReference>
<dbReference type="InterPro" id="IPR051681">
    <property type="entry name" value="Ser/Thr_Kinases-Pseudokinases"/>
</dbReference>
<organism evidence="22">
    <name type="scientific">Thrips palmi</name>
    <name type="common">Melon thrips</name>
    <dbReference type="NCBI Taxonomy" id="161013"/>
    <lineage>
        <taxon>Eukaryota</taxon>
        <taxon>Metazoa</taxon>
        <taxon>Ecdysozoa</taxon>
        <taxon>Arthropoda</taxon>
        <taxon>Hexapoda</taxon>
        <taxon>Insecta</taxon>
        <taxon>Pterygota</taxon>
        <taxon>Neoptera</taxon>
        <taxon>Paraneoptera</taxon>
        <taxon>Thysanoptera</taxon>
        <taxon>Terebrantia</taxon>
        <taxon>Thripoidea</taxon>
        <taxon>Thripidae</taxon>
        <taxon>Thrips</taxon>
    </lineage>
</organism>
<dbReference type="InParanoid" id="A0A6P8XZK5"/>
<dbReference type="InterPro" id="IPR011009">
    <property type="entry name" value="Kinase-like_dom_sf"/>
</dbReference>
<dbReference type="InterPro" id="IPR000719">
    <property type="entry name" value="Prot_kinase_dom"/>
</dbReference>
<evidence type="ECO:0000256" key="12">
    <source>
        <dbReference type="ARBA" id="ARBA00023136"/>
    </source>
</evidence>
<dbReference type="FunFam" id="3.30.200.20:FF:000095">
    <property type="entry name" value="Mitogen-activated protein kinase kinase kinase 12"/>
    <property type="match status" value="1"/>
</dbReference>
<keyword evidence="18" id="KW-0175">Coiled coil</keyword>
<keyword evidence="5" id="KW-0963">Cytoplasm</keyword>
<keyword evidence="8" id="KW-0677">Repeat</keyword>
<feature type="compositionally biased region" description="Acidic residues" evidence="19">
    <location>
        <begin position="824"/>
        <end position="834"/>
    </location>
</feature>
<gene>
    <name evidence="22" type="primary">LOC117640304</name>
</gene>
<evidence type="ECO:0000256" key="6">
    <source>
        <dbReference type="ARBA" id="ARBA00022527"/>
    </source>
</evidence>
<evidence type="ECO:0000313" key="22">
    <source>
        <dbReference type="RefSeq" id="XP_034232593.1"/>
    </source>
</evidence>
<dbReference type="FunFam" id="1.10.510.10:FF:000087">
    <property type="entry name" value="Mitogen-activated protein kinase kinase kinase 12"/>
    <property type="match status" value="1"/>
</dbReference>
<feature type="region of interest" description="Disordered" evidence="19">
    <location>
        <begin position="701"/>
        <end position="720"/>
    </location>
</feature>
<dbReference type="SUPFAM" id="SSF56112">
    <property type="entry name" value="Protein kinase-like (PK-like)"/>
    <property type="match status" value="1"/>
</dbReference>
<feature type="compositionally biased region" description="Polar residues" evidence="19">
    <location>
        <begin position="513"/>
        <end position="530"/>
    </location>
</feature>
<keyword evidence="12" id="KW-0472">Membrane</keyword>
<dbReference type="AlphaFoldDB" id="A0A6P8XZK5"/>
<feature type="region of interest" description="Disordered" evidence="19">
    <location>
        <begin position="511"/>
        <end position="530"/>
    </location>
</feature>
<evidence type="ECO:0000256" key="7">
    <source>
        <dbReference type="ARBA" id="ARBA00022679"/>
    </source>
</evidence>
<evidence type="ECO:0000256" key="19">
    <source>
        <dbReference type="SAM" id="MobiDB-lite"/>
    </source>
</evidence>
<reference evidence="22" key="1">
    <citation type="submission" date="2025-08" db="UniProtKB">
        <authorList>
            <consortium name="RefSeq"/>
        </authorList>
    </citation>
    <scope>IDENTIFICATION</scope>
    <source>
        <tissue evidence="22">Total insect</tissue>
    </source>
</reference>
<dbReference type="GO" id="GO:0005737">
    <property type="term" value="C:cytoplasm"/>
    <property type="evidence" value="ECO:0007669"/>
    <property type="project" value="UniProtKB-SubCell"/>
</dbReference>
<dbReference type="Gene3D" id="3.30.200.20">
    <property type="entry name" value="Phosphorylase Kinase, domain 1"/>
    <property type="match status" value="1"/>
</dbReference>
<evidence type="ECO:0000313" key="21">
    <source>
        <dbReference type="Proteomes" id="UP000515158"/>
    </source>
</evidence>
<feature type="region of interest" description="Disordered" evidence="19">
    <location>
        <begin position="776"/>
        <end position="795"/>
    </location>
</feature>
<evidence type="ECO:0000256" key="14">
    <source>
        <dbReference type="ARBA" id="ARBA00048329"/>
    </source>
</evidence>
<feature type="domain" description="Protein kinase" evidence="20">
    <location>
        <begin position="146"/>
        <end position="387"/>
    </location>
</feature>
<dbReference type="PANTHER" id="PTHR44329">
    <property type="entry name" value="SERINE/THREONINE-PROTEIN KINASE TNNI3K-RELATED"/>
    <property type="match status" value="1"/>
</dbReference>
<keyword evidence="7" id="KW-0808">Transferase</keyword>
<feature type="region of interest" description="Disordered" evidence="19">
    <location>
        <begin position="803"/>
        <end position="953"/>
    </location>
</feature>
<dbReference type="GO" id="GO:0004709">
    <property type="term" value="F:MAP kinase kinase kinase activity"/>
    <property type="evidence" value="ECO:0007669"/>
    <property type="project" value="UniProtKB-EC"/>
</dbReference>
<dbReference type="Pfam" id="PF07714">
    <property type="entry name" value="PK_Tyr_Ser-Thr"/>
    <property type="match status" value="1"/>
</dbReference>
<keyword evidence="11" id="KW-0067">ATP-binding</keyword>
<keyword evidence="10 22" id="KW-0418">Kinase</keyword>
<dbReference type="InterPro" id="IPR001245">
    <property type="entry name" value="Ser-Thr/Tyr_kinase_cat_dom"/>
</dbReference>
<feature type="compositionally biased region" description="Polar residues" evidence="19">
    <location>
        <begin position="803"/>
        <end position="813"/>
    </location>
</feature>
<dbReference type="InterPro" id="IPR008271">
    <property type="entry name" value="Ser/Thr_kinase_AS"/>
</dbReference>
<comment type="subcellular location">
    <subcellularLocation>
        <location evidence="2">Cytoplasm</location>
    </subcellularLocation>
    <subcellularLocation>
        <location evidence="1">Membrane</location>
    </subcellularLocation>
</comment>
<dbReference type="FunCoup" id="A0A6P8XZK5">
    <property type="interactions" value="383"/>
</dbReference>
<dbReference type="CTD" id="40143"/>
<evidence type="ECO:0000259" key="20">
    <source>
        <dbReference type="PROSITE" id="PS50011"/>
    </source>
</evidence>
<feature type="compositionally biased region" description="Basic and acidic residues" evidence="19">
    <location>
        <begin position="710"/>
        <end position="720"/>
    </location>
</feature>
<dbReference type="PANTHER" id="PTHR44329:SF304">
    <property type="entry name" value="MITOGEN-ACTIVATED PROTEIN KINASE KINASE KINASE 13-LIKE ISOFORM X1"/>
    <property type="match status" value="1"/>
</dbReference>
<dbReference type="GeneID" id="117640304"/>
<evidence type="ECO:0000256" key="2">
    <source>
        <dbReference type="ARBA" id="ARBA00004496"/>
    </source>
</evidence>
<evidence type="ECO:0000256" key="3">
    <source>
        <dbReference type="ARBA" id="ARBA00006529"/>
    </source>
</evidence>
<evidence type="ECO:0000256" key="15">
    <source>
        <dbReference type="ARBA" id="ARBA00074193"/>
    </source>
</evidence>
<feature type="region of interest" description="Disordered" evidence="19">
    <location>
        <begin position="576"/>
        <end position="606"/>
    </location>
</feature>
<dbReference type="PROSITE" id="PS50011">
    <property type="entry name" value="PROTEIN_KINASE_DOM"/>
    <property type="match status" value="1"/>
</dbReference>
<accession>A0A6P8XZK5</accession>
<dbReference type="Gene3D" id="1.10.510.10">
    <property type="entry name" value="Transferase(Phosphotransferase) domain 1"/>
    <property type="match status" value="1"/>
</dbReference>
<evidence type="ECO:0000256" key="18">
    <source>
        <dbReference type="SAM" id="Coils"/>
    </source>
</evidence>
<evidence type="ECO:0000256" key="8">
    <source>
        <dbReference type="ARBA" id="ARBA00022737"/>
    </source>
</evidence>
<dbReference type="PROSITE" id="PS00108">
    <property type="entry name" value="PROTEIN_KINASE_ST"/>
    <property type="match status" value="1"/>
</dbReference>
<dbReference type="EC" id="2.7.11.25" evidence="4"/>
<evidence type="ECO:0000256" key="17">
    <source>
        <dbReference type="ARBA" id="ARBA00080806"/>
    </source>
</evidence>
<feature type="coiled-coil region" evidence="18">
    <location>
        <begin position="433"/>
        <end position="460"/>
    </location>
</feature>
<evidence type="ECO:0000256" key="13">
    <source>
        <dbReference type="ARBA" id="ARBA00047559"/>
    </source>
</evidence>
<dbReference type="SMART" id="SM00220">
    <property type="entry name" value="S_TKc"/>
    <property type="match status" value="1"/>
</dbReference>
<dbReference type="GO" id="GO:0005524">
    <property type="term" value="F:ATP binding"/>
    <property type="evidence" value="ECO:0007669"/>
    <property type="project" value="UniProtKB-KW"/>
</dbReference>
<dbReference type="Proteomes" id="UP000515158">
    <property type="component" value="Unplaced"/>
</dbReference>